<protein>
    <submittedName>
        <fullName evidence="1">Uncharacterized protein</fullName>
    </submittedName>
</protein>
<gene>
    <name evidence="1" type="ORF">RHODGE_RHODGE_00970</name>
</gene>
<dbReference type="OrthoDB" id="7360905at2"/>
<name>A0A3S4DDS5_9BRAD</name>
<evidence type="ECO:0000313" key="2">
    <source>
        <dbReference type="Proteomes" id="UP000289200"/>
    </source>
</evidence>
<organism evidence="1 2">
    <name type="scientific">Rhodoplanes serenus</name>
    <dbReference type="NCBI Taxonomy" id="200615"/>
    <lineage>
        <taxon>Bacteria</taxon>
        <taxon>Pseudomonadati</taxon>
        <taxon>Pseudomonadota</taxon>
        <taxon>Alphaproteobacteria</taxon>
        <taxon>Hyphomicrobiales</taxon>
        <taxon>Nitrobacteraceae</taxon>
        <taxon>Rhodoplanes</taxon>
    </lineage>
</organism>
<comment type="caution">
    <text evidence="1">The sequence shown here is derived from an EMBL/GenBank/DDBJ whole genome shotgun (WGS) entry which is preliminary data.</text>
</comment>
<proteinExistence type="predicted"/>
<keyword evidence="2" id="KW-1185">Reference proteome</keyword>
<sequence length="100" mass="11154">MGDTSQRRAIKNYRNRLVERGMARFEVLGRDSDRELIRSFAKRLAEDGPEAERLRAAVSQGIAGQPPRKGGILEALRRSPMVGANVIPARPFEPGRKVDL</sequence>
<dbReference type="EMBL" id="UWOC01000066">
    <property type="protein sequence ID" value="VCU07798.1"/>
    <property type="molecule type" value="Genomic_DNA"/>
</dbReference>
<dbReference type="RefSeq" id="WP_129607997.1">
    <property type="nucleotide sequence ID" value="NZ_UWOC01000066.1"/>
</dbReference>
<dbReference type="Proteomes" id="UP000289200">
    <property type="component" value="Unassembled WGS sequence"/>
</dbReference>
<evidence type="ECO:0000313" key="1">
    <source>
        <dbReference type="EMBL" id="VCU07798.1"/>
    </source>
</evidence>
<dbReference type="AlphaFoldDB" id="A0A3S4DDS5"/>
<accession>A0A3S4DDS5</accession>
<reference evidence="2" key="1">
    <citation type="submission" date="2018-10" db="EMBL/GenBank/DDBJ databases">
        <authorList>
            <person name="Peiro R."/>
            <person name="Begona"/>
            <person name="Cbmso G."/>
            <person name="Lopez M."/>
            <person name="Gonzalez S."/>
            <person name="Sacristan E."/>
            <person name="Castillo E."/>
        </authorList>
    </citation>
    <scope>NUCLEOTIDE SEQUENCE [LARGE SCALE GENOMIC DNA]</scope>
</reference>